<evidence type="ECO:0000256" key="1">
    <source>
        <dbReference type="SAM" id="SignalP"/>
    </source>
</evidence>
<evidence type="ECO:0000259" key="2">
    <source>
        <dbReference type="Pfam" id="PF00932"/>
    </source>
</evidence>
<keyword evidence="5" id="KW-1185">Reference proteome</keyword>
<dbReference type="Proteomes" id="UP001500575">
    <property type="component" value="Unassembled WGS sequence"/>
</dbReference>
<dbReference type="InterPro" id="IPR005135">
    <property type="entry name" value="Endo/exonuclease/phosphatase"/>
</dbReference>
<accession>A0ABN2Y7R2</accession>
<evidence type="ECO:0008006" key="6">
    <source>
        <dbReference type="Google" id="ProtNLM"/>
    </source>
</evidence>
<dbReference type="PANTHER" id="PTHR42834">
    <property type="entry name" value="ENDONUCLEASE/EXONUCLEASE/PHOSPHATASE FAMILY PROTEIN (AFU_ORTHOLOGUE AFUA_3G09210)"/>
    <property type="match status" value="1"/>
</dbReference>
<organism evidence="4 5">
    <name type="scientific">Nocardioides bigeumensis</name>
    <dbReference type="NCBI Taxonomy" id="433657"/>
    <lineage>
        <taxon>Bacteria</taxon>
        <taxon>Bacillati</taxon>
        <taxon>Actinomycetota</taxon>
        <taxon>Actinomycetes</taxon>
        <taxon>Propionibacteriales</taxon>
        <taxon>Nocardioidaceae</taxon>
        <taxon>Nocardioides</taxon>
    </lineage>
</organism>
<comment type="caution">
    <text evidence="4">The sequence shown here is derived from an EMBL/GenBank/DDBJ whole genome shotgun (WGS) entry which is preliminary data.</text>
</comment>
<dbReference type="InterPro" id="IPR013783">
    <property type="entry name" value="Ig-like_fold"/>
</dbReference>
<name>A0ABN2Y7R2_9ACTN</name>
<gene>
    <name evidence="4" type="ORF">GCM10009843_18710</name>
</gene>
<dbReference type="Pfam" id="PF00932">
    <property type="entry name" value="LTD"/>
    <property type="match status" value="1"/>
</dbReference>
<reference evidence="4 5" key="1">
    <citation type="journal article" date="2019" name="Int. J. Syst. Evol. Microbiol.">
        <title>The Global Catalogue of Microorganisms (GCM) 10K type strain sequencing project: providing services to taxonomists for standard genome sequencing and annotation.</title>
        <authorList>
            <consortium name="The Broad Institute Genomics Platform"/>
            <consortium name="The Broad Institute Genome Sequencing Center for Infectious Disease"/>
            <person name="Wu L."/>
            <person name="Ma J."/>
        </authorList>
    </citation>
    <scope>NUCLEOTIDE SEQUENCE [LARGE SCALE GENOMIC DNA]</scope>
    <source>
        <strain evidence="4 5">JCM 16021</strain>
    </source>
</reference>
<dbReference type="CDD" id="cd04486">
    <property type="entry name" value="YhcR_OBF_like"/>
    <property type="match status" value="1"/>
</dbReference>
<protein>
    <recommendedName>
        <fullName evidence="6">ExeM/NucH family extracellular endonuclease</fullName>
    </recommendedName>
</protein>
<dbReference type="NCBIfam" id="NF033681">
    <property type="entry name" value="ExeM_NucH_DNase"/>
    <property type="match status" value="1"/>
</dbReference>
<feature type="domain" description="Endonuclease/exonuclease/phosphatase" evidence="3">
    <location>
        <begin position="675"/>
        <end position="918"/>
    </location>
</feature>
<evidence type="ECO:0000313" key="5">
    <source>
        <dbReference type="Proteomes" id="UP001500575"/>
    </source>
</evidence>
<feature type="domain" description="LTD" evidence="2">
    <location>
        <begin position="30"/>
        <end position="143"/>
    </location>
</feature>
<sequence length="1079" mass="112672">MRRRATAVLSFLAVAASPLAVLATAPAAEAAPTELFFSEYIEGSGVNKALEIYNGTATPVTLNAATPADAYSVQMFFNGSATAGLTINLTGTVAAGDVFVLGQTAATLPEILAADQLSSAGWYNGDDAVVLRKGSTVLDVIGQIGNDPGTEWGTGATSTQDNTLRRLSSIQAGDTDGSNTFDPSVEWEGFALDTVSDLGIPPGGDEEPATPVINEFSASTTGTDVEYVEVHDAPSTDLSAYKVLEIEGDTGGTATGVVDEVISLGATDADGLYLASLPANALENGTLTLLLVKGFTGAPTNDLDTDDDGTLDSTPWTALVDAVAVNDGGAGDRTYGTPSLGVAYDGLAFAPGGASRIPDGTDTDAAADWMRNDYDLAGIPGFTGTPTEGEALNTPGDPNAAYEPPVVVDTCESAITPIHDVQGNGAASPLDGQSVLTEGVVVGRFQSGTRDAIYIQTPVVDADPNTSEGVYVFADAAGFANGQTVRVRGTVDEFDGLTEITAVSNIFRCGEGTTTIEPTTLSLPIDAPGDLEKYEGMLVTFPQDLVIAEYFNYAQFGEVSLTANRQDTPTAVVEPGQSAIDLAAEQALARVLLDDGRSASNPSPPRHPDGAQFTLQHSFRGGDLLSGVTGVMDYQFDEYRIQPTTGATYTSANERPSVPDVGGSLTVSSFNVLNYFSTLNSRGANTEAELVRQEDKIVAALAEIDADVFGLLEIENNEAAPERLVGALNEKVGAGTYDYISTGTIGTDVIKVALIYKPGTVTPVGAHKILDETVDGRFDTSRNRPAVAQTFRENGTDEVVTVAVNHLKSKGSACTGDPDTGDGSGNCDETRTQAAAALVDWMASDPTGSGSPKNLIIGDLNSYDHEDPIDTFVAGGYTDLVKKFGGESAYSYVFDGKIGYLDHGLASAPLVDEVTGTKAWHINADEPSILDYDMTYKAPAEDALYAPDPFRSSDHDPVIIGLALDSVAPEFDITLSKDVLFPPNHKYVTVTADVEVTDPSGVASWDLVSVTSNEPDEAPGKADGNTVNDIVIVNDTTFKLRAERNELGSGRVYTITYEATDNAGNTGTATATVRVPISR</sequence>
<dbReference type="InterPro" id="IPR001322">
    <property type="entry name" value="Lamin_tail_dom"/>
</dbReference>
<dbReference type="RefSeq" id="WP_344303435.1">
    <property type="nucleotide sequence ID" value="NZ_BAAAQQ010000011.1"/>
</dbReference>
<dbReference type="SUPFAM" id="SSF56219">
    <property type="entry name" value="DNase I-like"/>
    <property type="match status" value="1"/>
</dbReference>
<dbReference type="InterPro" id="IPR036691">
    <property type="entry name" value="Endo/exonu/phosph_ase_sf"/>
</dbReference>
<dbReference type="Pfam" id="PF03372">
    <property type="entry name" value="Exo_endo_phos"/>
    <property type="match status" value="1"/>
</dbReference>
<dbReference type="EMBL" id="BAAAQQ010000011">
    <property type="protein sequence ID" value="GAA2123160.1"/>
    <property type="molecule type" value="Genomic_DNA"/>
</dbReference>
<keyword evidence="1" id="KW-0732">Signal</keyword>
<evidence type="ECO:0000259" key="3">
    <source>
        <dbReference type="Pfam" id="PF03372"/>
    </source>
</evidence>
<dbReference type="PANTHER" id="PTHR42834:SF1">
    <property type="entry name" value="ENDONUCLEASE_EXONUCLEASE_PHOSPHATASE FAMILY PROTEIN (AFU_ORTHOLOGUE AFUA_3G09210)"/>
    <property type="match status" value="1"/>
</dbReference>
<evidence type="ECO:0000313" key="4">
    <source>
        <dbReference type="EMBL" id="GAA2123160.1"/>
    </source>
</evidence>
<feature type="signal peptide" evidence="1">
    <location>
        <begin position="1"/>
        <end position="30"/>
    </location>
</feature>
<dbReference type="CDD" id="cd10283">
    <property type="entry name" value="MnuA_DNase1-like"/>
    <property type="match status" value="1"/>
</dbReference>
<feature type="chain" id="PRO_5045313935" description="ExeM/NucH family extracellular endonuclease" evidence="1">
    <location>
        <begin position="31"/>
        <end position="1079"/>
    </location>
</feature>
<dbReference type="Gene3D" id="3.60.10.10">
    <property type="entry name" value="Endonuclease/exonuclease/phosphatase"/>
    <property type="match status" value="1"/>
</dbReference>
<dbReference type="Gene3D" id="2.60.40.10">
    <property type="entry name" value="Immunoglobulins"/>
    <property type="match status" value="1"/>
</dbReference>
<dbReference type="InterPro" id="IPR047971">
    <property type="entry name" value="ExeM-like"/>
</dbReference>
<proteinExistence type="predicted"/>